<evidence type="ECO:0000313" key="1">
    <source>
        <dbReference type="EMBL" id="KAJ8868779.1"/>
    </source>
</evidence>
<protein>
    <submittedName>
        <fullName evidence="1">Uncharacterized protein</fullName>
    </submittedName>
</protein>
<name>A0ABQ9G8M3_9NEOP</name>
<comment type="caution">
    <text evidence="1">The sequence shown here is derived from an EMBL/GenBank/DDBJ whole genome shotgun (WGS) entry which is preliminary data.</text>
</comment>
<sequence length="144" mass="16332">MLPYFHASGHLAKCAHLYLQDILNLKQTLPFLCGTWTDMNIEEYLMKNMKLQGGLTQGRGVGEGVLARWTMGITCVQLVSEQIENYCGVQFHFSEERVGLKDSTVVLDTKDDTKMHEWLLQNFLFPENPDLYSISTGVLTDGIE</sequence>
<dbReference type="Proteomes" id="UP001159363">
    <property type="component" value="Chromosome 13"/>
</dbReference>
<reference evidence="1 2" key="1">
    <citation type="submission" date="2023-02" db="EMBL/GenBank/DDBJ databases">
        <title>LHISI_Scaffold_Assembly.</title>
        <authorList>
            <person name="Stuart O.P."/>
            <person name="Cleave R."/>
            <person name="Magrath M.J.L."/>
            <person name="Mikheyev A.S."/>
        </authorList>
    </citation>
    <scope>NUCLEOTIDE SEQUENCE [LARGE SCALE GENOMIC DNA]</scope>
    <source>
        <strain evidence="1">Daus_M_001</strain>
        <tissue evidence="1">Leg muscle</tissue>
    </source>
</reference>
<dbReference type="EMBL" id="JARBHB010000014">
    <property type="protein sequence ID" value="KAJ8868779.1"/>
    <property type="molecule type" value="Genomic_DNA"/>
</dbReference>
<evidence type="ECO:0000313" key="2">
    <source>
        <dbReference type="Proteomes" id="UP001159363"/>
    </source>
</evidence>
<accession>A0ABQ9G8M3</accession>
<proteinExistence type="predicted"/>
<keyword evidence="2" id="KW-1185">Reference proteome</keyword>
<organism evidence="1 2">
    <name type="scientific">Dryococelus australis</name>
    <dbReference type="NCBI Taxonomy" id="614101"/>
    <lineage>
        <taxon>Eukaryota</taxon>
        <taxon>Metazoa</taxon>
        <taxon>Ecdysozoa</taxon>
        <taxon>Arthropoda</taxon>
        <taxon>Hexapoda</taxon>
        <taxon>Insecta</taxon>
        <taxon>Pterygota</taxon>
        <taxon>Neoptera</taxon>
        <taxon>Polyneoptera</taxon>
        <taxon>Phasmatodea</taxon>
        <taxon>Verophasmatodea</taxon>
        <taxon>Anareolatae</taxon>
        <taxon>Phasmatidae</taxon>
        <taxon>Eurycanthinae</taxon>
        <taxon>Dryococelus</taxon>
    </lineage>
</organism>
<gene>
    <name evidence="1" type="ORF">PR048_030319</name>
</gene>